<dbReference type="SUPFAM" id="SSF88723">
    <property type="entry name" value="PIN domain-like"/>
    <property type="match status" value="1"/>
</dbReference>
<protein>
    <submittedName>
        <fullName evidence="6">PIN domain-containing protein</fullName>
    </submittedName>
</protein>
<dbReference type="AlphaFoldDB" id="A0A7J3M2L2"/>
<dbReference type="GO" id="GO:0004540">
    <property type="term" value="F:RNA nuclease activity"/>
    <property type="evidence" value="ECO:0007669"/>
    <property type="project" value="TreeGrafter"/>
</dbReference>
<dbReference type="InterPro" id="IPR029060">
    <property type="entry name" value="PIN-like_dom_sf"/>
</dbReference>
<keyword evidence="3" id="KW-0479">Metal-binding</keyword>
<dbReference type="InterPro" id="IPR051749">
    <property type="entry name" value="PINc/VapC_TA_RNase"/>
</dbReference>
<dbReference type="PANTHER" id="PTHR42740:SF1">
    <property type="entry name" value="RIBONUCLEASE VAPC3"/>
    <property type="match status" value="1"/>
</dbReference>
<comment type="caution">
    <text evidence="6">The sequence shown here is derived from an EMBL/GenBank/DDBJ whole genome shotgun (WGS) entry which is preliminary data.</text>
</comment>
<evidence type="ECO:0000256" key="4">
    <source>
        <dbReference type="ARBA" id="ARBA00022801"/>
    </source>
</evidence>
<keyword evidence="4" id="KW-0378">Hydrolase</keyword>
<evidence type="ECO:0000256" key="5">
    <source>
        <dbReference type="ARBA" id="ARBA00022842"/>
    </source>
</evidence>
<name>A0A7J3M2L2_ARCFL</name>
<gene>
    <name evidence="6" type="ORF">ENT52_02815</name>
</gene>
<dbReference type="Gene3D" id="3.40.50.1010">
    <property type="entry name" value="5'-nuclease"/>
    <property type="match status" value="1"/>
</dbReference>
<evidence type="ECO:0000313" key="6">
    <source>
        <dbReference type="EMBL" id="HGT82640.1"/>
    </source>
</evidence>
<proteinExistence type="predicted"/>
<keyword evidence="1" id="KW-1277">Toxin-antitoxin system</keyword>
<organism evidence="6">
    <name type="scientific">Archaeoglobus fulgidus</name>
    <dbReference type="NCBI Taxonomy" id="2234"/>
    <lineage>
        <taxon>Archaea</taxon>
        <taxon>Methanobacteriati</taxon>
        <taxon>Methanobacteriota</taxon>
        <taxon>Archaeoglobi</taxon>
        <taxon>Archaeoglobales</taxon>
        <taxon>Archaeoglobaceae</taxon>
        <taxon>Archaeoglobus</taxon>
    </lineage>
</organism>
<dbReference type="GO" id="GO:0016787">
    <property type="term" value="F:hydrolase activity"/>
    <property type="evidence" value="ECO:0007669"/>
    <property type="project" value="UniProtKB-KW"/>
</dbReference>
<keyword evidence="5" id="KW-0460">Magnesium</keyword>
<dbReference type="EMBL" id="DSYZ01000066">
    <property type="protein sequence ID" value="HGT82640.1"/>
    <property type="molecule type" value="Genomic_DNA"/>
</dbReference>
<evidence type="ECO:0000256" key="1">
    <source>
        <dbReference type="ARBA" id="ARBA00022649"/>
    </source>
</evidence>
<reference evidence="6" key="1">
    <citation type="journal article" date="2020" name="mSystems">
        <title>Genome- and Community-Level Interaction Insights into Carbon Utilization and Element Cycling Functions of Hydrothermarchaeota in Hydrothermal Sediment.</title>
        <authorList>
            <person name="Zhou Z."/>
            <person name="Liu Y."/>
            <person name="Xu W."/>
            <person name="Pan J."/>
            <person name="Luo Z.H."/>
            <person name="Li M."/>
        </authorList>
    </citation>
    <scope>NUCLEOTIDE SEQUENCE [LARGE SCALE GENOMIC DNA]</scope>
    <source>
        <strain evidence="6">SpSt-587</strain>
    </source>
</reference>
<dbReference type="PANTHER" id="PTHR42740">
    <property type="entry name" value="RIBONUCLEASE VAPC3"/>
    <property type="match status" value="1"/>
</dbReference>
<dbReference type="GO" id="GO:0046872">
    <property type="term" value="F:metal ion binding"/>
    <property type="evidence" value="ECO:0007669"/>
    <property type="project" value="UniProtKB-KW"/>
</dbReference>
<keyword evidence="2" id="KW-0540">Nuclease</keyword>
<evidence type="ECO:0000256" key="2">
    <source>
        <dbReference type="ARBA" id="ARBA00022722"/>
    </source>
</evidence>
<sequence>MGEDAILYDTNEMIKAMKEGRKLKGFTTIINLIEFPKGVMLDLSIIVPSLKDYALALEISQKMVENGSPIPASDLIIAAVALNNNLTLKTGDKHFLAVQKSYPSIKIEIG</sequence>
<evidence type="ECO:0000256" key="3">
    <source>
        <dbReference type="ARBA" id="ARBA00022723"/>
    </source>
</evidence>
<accession>A0A7J3M2L2</accession>